<gene>
    <name evidence="1" type="ORF">CA2015_0818</name>
</gene>
<proteinExistence type="predicted"/>
<dbReference type="EMBL" id="CP012040">
    <property type="protein sequence ID" value="AKP50276.1"/>
    <property type="molecule type" value="Genomic_DNA"/>
</dbReference>
<evidence type="ECO:0000313" key="1">
    <source>
        <dbReference type="EMBL" id="AKP50276.1"/>
    </source>
</evidence>
<accession>A0A0H4P739</accession>
<reference evidence="1 2" key="1">
    <citation type="submission" date="2015-07" db="EMBL/GenBank/DDBJ databases">
        <authorList>
            <person name="Kim K.M."/>
        </authorList>
    </citation>
    <scope>NUCLEOTIDE SEQUENCE [LARGE SCALE GENOMIC DNA]</scope>
    <source>
        <strain evidence="1 2">KCTC 12363</strain>
    </source>
</reference>
<sequence>MKVRVRIVRAIDDVDATEKYIFGHHKVLESYGITKVTSADRSWALNPHVYLILFESMDDQRILGGGRIQLRTSNFPLPFELAIKEIDPKIETYLEEFDDLEVAEYCGLWNSREVAGYGIGSIYLVRVGIAILPQLNLKKLFGLSSPVTLSISKSVGYEVISVLGDKGSFYYPKEGLIATALEINDIEELSKAQEAERNYIFELRNKINFNTVESGPKGKMELQFELQIPKPENEKQ</sequence>
<dbReference type="RefSeq" id="WP_048640734.1">
    <property type="nucleotide sequence ID" value="NZ_CAXBGM010000002.1"/>
</dbReference>
<dbReference type="PATRIC" id="fig|320787.5.peg.914"/>
<name>A0A0H4P739_9BACT</name>
<dbReference type="OrthoDB" id="660041at2"/>
<protein>
    <submittedName>
        <fullName evidence="1">Uncharacterized protein</fullName>
    </submittedName>
</protein>
<dbReference type="STRING" id="320787.CA2015_0818"/>
<organism evidence="1 2">
    <name type="scientific">Cyclobacterium amurskyense</name>
    <dbReference type="NCBI Taxonomy" id="320787"/>
    <lineage>
        <taxon>Bacteria</taxon>
        <taxon>Pseudomonadati</taxon>
        <taxon>Bacteroidota</taxon>
        <taxon>Cytophagia</taxon>
        <taxon>Cytophagales</taxon>
        <taxon>Cyclobacteriaceae</taxon>
        <taxon>Cyclobacterium</taxon>
    </lineage>
</organism>
<dbReference type="KEGG" id="camu:CA2015_0818"/>
<dbReference type="AlphaFoldDB" id="A0A0H4P739"/>
<dbReference type="Proteomes" id="UP000036520">
    <property type="component" value="Chromosome"/>
</dbReference>
<evidence type="ECO:0000313" key="2">
    <source>
        <dbReference type="Proteomes" id="UP000036520"/>
    </source>
</evidence>
<keyword evidence="2" id="KW-1185">Reference proteome</keyword>